<evidence type="ECO:0000313" key="3">
    <source>
        <dbReference type="Proteomes" id="UP000278673"/>
    </source>
</evidence>
<sequence length="102" mass="10262">MRRAAAEYGVSPRTVKRWADHYREELGGGAGSSSSGNPGVVSRSPGWRENGGMTSTAHNGRAAVDAGRTPNEASPRSGLPGPRERGAFGGVAAPGPGPGAPP</sequence>
<evidence type="ECO:0000256" key="1">
    <source>
        <dbReference type="SAM" id="MobiDB-lite"/>
    </source>
</evidence>
<reference evidence="2 3" key="1">
    <citation type="submission" date="2018-10" db="EMBL/GenBank/DDBJ databases">
        <title>Isolation, diversity and antifungal activity of actinobacteria from wheat.</title>
        <authorList>
            <person name="Han C."/>
        </authorList>
    </citation>
    <scope>NUCLEOTIDE SEQUENCE [LARGE SCALE GENOMIC DNA]</scope>
    <source>
        <strain evidence="2 3">NEAU-YY642</strain>
    </source>
</reference>
<evidence type="ECO:0008006" key="4">
    <source>
        <dbReference type="Google" id="ProtNLM"/>
    </source>
</evidence>
<feature type="region of interest" description="Disordered" evidence="1">
    <location>
        <begin position="25"/>
        <end position="102"/>
    </location>
</feature>
<dbReference type="EMBL" id="RFFJ01000224">
    <property type="protein sequence ID" value="RMI31118.1"/>
    <property type="molecule type" value="Genomic_DNA"/>
</dbReference>
<feature type="compositionally biased region" description="Low complexity" evidence="1">
    <location>
        <begin position="32"/>
        <end position="45"/>
    </location>
</feature>
<protein>
    <recommendedName>
        <fullName evidence="4">Helix-turn-helix domain-containing protein</fullName>
    </recommendedName>
</protein>
<feature type="non-terminal residue" evidence="2">
    <location>
        <position position="102"/>
    </location>
</feature>
<organism evidence="2 3">
    <name type="scientific">Streptomyces triticirhizae</name>
    <dbReference type="NCBI Taxonomy" id="2483353"/>
    <lineage>
        <taxon>Bacteria</taxon>
        <taxon>Bacillati</taxon>
        <taxon>Actinomycetota</taxon>
        <taxon>Actinomycetes</taxon>
        <taxon>Kitasatosporales</taxon>
        <taxon>Streptomycetaceae</taxon>
        <taxon>Streptomyces</taxon>
    </lineage>
</organism>
<dbReference type="AlphaFoldDB" id="A0A3M2L983"/>
<gene>
    <name evidence="2" type="ORF">EBN88_26140</name>
</gene>
<accession>A0A3M2L983</accession>
<dbReference type="Proteomes" id="UP000278673">
    <property type="component" value="Unassembled WGS sequence"/>
</dbReference>
<comment type="caution">
    <text evidence="2">The sequence shown here is derived from an EMBL/GenBank/DDBJ whole genome shotgun (WGS) entry which is preliminary data.</text>
</comment>
<name>A0A3M2L983_9ACTN</name>
<keyword evidence="3" id="KW-1185">Reference proteome</keyword>
<proteinExistence type="predicted"/>
<evidence type="ECO:0000313" key="2">
    <source>
        <dbReference type="EMBL" id="RMI31118.1"/>
    </source>
</evidence>